<protein>
    <submittedName>
        <fullName evidence="1">DUF4783 domain-containing protein</fullName>
    </submittedName>
</protein>
<accession>A0ABW3RQG3</accession>
<evidence type="ECO:0000313" key="1">
    <source>
        <dbReference type="EMBL" id="MFD1167344.1"/>
    </source>
</evidence>
<reference evidence="2" key="1">
    <citation type="journal article" date="2019" name="Int. J. Syst. Evol. Microbiol.">
        <title>The Global Catalogue of Microorganisms (GCM) 10K type strain sequencing project: providing services to taxonomists for standard genome sequencing and annotation.</title>
        <authorList>
            <consortium name="The Broad Institute Genomics Platform"/>
            <consortium name="The Broad Institute Genome Sequencing Center for Infectious Disease"/>
            <person name="Wu L."/>
            <person name="Ma J."/>
        </authorList>
    </citation>
    <scope>NUCLEOTIDE SEQUENCE [LARGE SCALE GENOMIC DNA]</scope>
    <source>
        <strain evidence="2">CCUG 52468</strain>
    </source>
</reference>
<proteinExistence type="predicted"/>
<dbReference type="Proteomes" id="UP001597205">
    <property type="component" value="Unassembled WGS sequence"/>
</dbReference>
<dbReference type="Gene3D" id="3.10.450.50">
    <property type="match status" value="1"/>
</dbReference>
<name>A0ABW3RQG3_9SPHI</name>
<comment type="caution">
    <text evidence="1">The sequence shown here is derived from an EMBL/GenBank/DDBJ whole genome shotgun (WGS) entry which is preliminary data.</text>
</comment>
<gene>
    <name evidence="1" type="ORF">ACFQ2C_17230</name>
</gene>
<evidence type="ECO:0000313" key="2">
    <source>
        <dbReference type="Proteomes" id="UP001597205"/>
    </source>
</evidence>
<dbReference type="RefSeq" id="WP_138091185.1">
    <property type="nucleotide sequence ID" value="NZ_JALXMZ010000020.1"/>
</dbReference>
<dbReference type="InterPro" id="IPR031977">
    <property type="entry name" value="DUF4783"/>
</dbReference>
<organism evidence="1 2">
    <name type="scientific">Sphingobacterium daejeonense</name>
    <dbReference type="NCBI Taxonomy" id="371142"/>
    <lineage>
        <taxon>Bacteria</taxon>
        <taxon>Pseudomonadati</taxon>
        <taxon>Bacteroidota</taxon>
        <taxon>Sphingobacteriia</taxon>
        <taxon>Sphingobacteriales</taxon>
        <taxon>Sphingobacteriaceae</taxon>
        <taxon>Sphingobacterium</taxon>
    </lineage>
</organism>
<dbReference type="EMBL" id="JBHTKY010000037">
    <property type="protein sequence ID" value="MFD1167344.1"/>
    <property type="molecule type" value="Genomic_DNA"/>
</dbReference>
<sequence length="137" mass="15598">MLKVIRDFGLILRRFAFAMLFLPLVAFASFQTDVALELLGALKANSAKNVANMFGQNVSLSIKNDSGYYSKFQAEVILSDFFRTSKTTEVKQVQRTNRSNNSFYIVYQIKTNQGSYRVFVKFNQTGGEAQINELRIE</sequence>
<dbReference type="Pfam" id="PF16022">
    <property type="entry name" value="DUF4783"/>
    <property type="match status" value="1"/>
</dbReference>
<keyword evidence="2" id="KW-1185">Reference proteome</keyword>